<evidence type="ECO:0000256" key="4">
    <source>
        <dbReference type="RuleBase" id="RU362028"/>
    </source>
</evidence>
<accession>A0A2N0ZHM9</accession>
<dbReference type="CDD" id="cd02869">
    <property type="entry name" value="PseudoU_synth_RluA_like"/>
    <property type="match status" value="1"/>
</dbReference>
<keyword evidence="4" id="KW-0413">Isomerase</keyword>
<sequence length="304" mass="35255">MVTTKRTGDWYEIIIPAEWEMYNPQELFKDYWHAPKKLIHQMRMENDVKLNGEKIAWHLPIKRGDKLQIRLFKEEKIHLAPFYYELEVLYEDDHLAVFNKPANMDTHPNSNDQNDTLANAATFHMQAIGELRNIKHIHRLDKNTSGAILFAKHPLAGAILDKLLEERVIKRTYYALVHGIVNINKGVIEQPIGRDRHHATRRRVSSSGQSAKTNFEVIEKFPKEKLTLIKCQLDTGRTHQIRVHLSYIGHPLAGDELYGGKPLFNRQALHAAKLEWPHPFTKEMIKVICPPPSELLPYFQSAVK</sequence>
<dbReference type="GO" id="GO:0000455">
    <property type="term" value="P:enzyme-directed rRNA pseudouridine synthesis"/>
    <property type="evidence" value="ECO:0007669"/>
    <property type="project" value="TreeGrafter"/>
</dbReference>
<protein>
    <recommendedName>
        <fullName evidence="4">Pseudouridine synthase</fullName>
        <ecNumber evidence="4">5.4.99.-</ecNumber>
    </recommendedName>
</protein>
<comment type="catalytic activity">
    <reaction evidence="1 4">
        <text>a uridine in RNA = a pseudouridine in RNA</text>
        <dbReference type="Rhea" id="RHEA:48348"/>
        <dbReference type="Rhea" id="RHEA-COMP:12068"/>
        <dbReference type="Rhea" id="RHEA-COMP:12069"/>
        <dbReference type="ChEBI" id="CHEBI:65314"/>
        <dbReference type="ChEBI" id="CHEBI:65315"/>
    </reaction>
</comment>
<dbReference type="GO" id="GO:0003723">
    <property type="term" value="F:RNA binding"/>
    <property type="evidence" value="ECO:0007669"/>
    <property type="project" value="InterPro"/>
</dbReference>
<dbReference type="PANTHER" id="PTHR21600:SF71">
    <property type="entry name" value="PSEUDOURIDINE SYNTHASE"/>
    <property type="match status" value="1"/>
</dbReference>
<dbReference type="EMBL" id="PISD01000020">
    <property type="protein sequence ID" value="PKG29000.1"/>
    <property type="molecule type" value="Genomic_DNA"/>
</dbReference>
<dbReference type="InterPro" id="IPR006224">
    <property type="entry name" value="PsdUridine_synth_RluA-like_CS"/>
</dbReference>
<dbReference type="Proteomes" id="UP000233343">
    <property type="component" value="Unassembled WGS sequence"/>
</dbReference>
<comment type="similarity">
    <text evidence="2 4">Belongs to the pseudouridine synthase RluA family.</text>
</comment>
<dbReference type="NCBIfam" id="TIGR00005">
    <property type="entry name" value="rluA_subfam"/>
    <property type="match status" value="1"/>
</dbReference>
<dbReference type="RefSeq" id="WP_066195704.1">
    <property type="nucleotide sequence ID" value="NZ_JAFDQP010000006.1"/>
</dbReference>
<proteinExistence type="inferred from homology"/>
<dbReference type="EC" id="5.4.99.-" evidence="4"/>
<dbReference type="PANTHER" id="PTHR21600">
    <property type="entry name" value="MITOCHONDRIAL RNA PSEUDOURIDINE SYNTHASE"/>
    <property type="match status" value="1"/>
</dbReference>
<feature type="active site" evidence="3">
    <location>
        <position position="141"/>
    </location>
</feature>
<dbReference type="AlphaFoldDB" id="A0A2N0ZHM9"/>
<dbReference type="PROSITE" id="PS01129">
    <property type="entry name" value="PSI_RLU"/>
    <property type="match status" value="1"/>
</dbReference>
<evidence type="ECO:0000256" key="1">
    <source>
        <dbReference type="ARBA" id="ARBA00000073"/>
    </source>
</evidence>
<dbReference type="InterPro" id="IPR006145">
    <property type="entry name" value="PsdUridine_synth_RsuA/RluA"/>
</dbReference>
<dbReference type="InterPro" id="IPR020103">
    <property type="entry name" value="PsdUridine_synth_cat_dom_sf"/>
</dbReference>
<dbReference type="InterPro" id="IPR050188">
    <property type="entry name" value="RluA_PseudoU_synthase"/>
</dbReference>
<name>A0A2N0ZHM9_9BACI</name>
<evidence type="ECO:0000313" key="7">
    <source>
        <dbReference type="Proteomes" id="UP000233343"/>
    </source>
</evidence>
<dbReference type="Gene3D" id="3.30.2350.10">
    <property type="entry name" value="Pseudouridine synthase"/>
    <property type="match status" value="1"/>
</dbReference>
<evidence type="ECO:0000256" key="2">
    <source>
        <dbReference type="ARBA" id="ARBA00010876"/>
    </source>
</evidence>
<organism evidence="6 7">
    <name type="scientific">Cytobacillus horneckiae</name>
    <dbReference type="NCBI Taxonomy" id="549687"/>
    <lineage>
        <taxon>Bacteria</taxon>
        <taxon>Bacillati</taxon>
        <taxon>Bacillota</taxon>
        <taxon>Bacilli</taxon>
        <taxon>Bacillales</taxon>
        <taxon>Bacillaceae</taxon>
        <taxon>Cytobacillus</taxon>
    </lineage>
</organism>
<gene>
    <name evidence="6" type="ORF">CWS20_10815</name>
</gene>
<dbReference type="InterPro" id="IPR006225">
    <property type="entry name" value="PsdUridine_synth_RluC/D"/>
</dbReference>
<dbReference type="GO" id="GO:0009982">
    <property type="term" value="F:pseudouridine synthase activity"/>
    <property type="evidence" value="ECO:0007669"/>
    <property type="project" value="InterPro"/>
</dbReference>
<evidence type="ECO:0000256" key="3">
    <source>
        <dbReference type="PIRSR" id="PIRSR606225-1"/>
    </source>
</evidence>
<evidence type="ECO:0000313" key="6">
    <source>
        <dbReference type="EMBL" id="PKG29000.1"/>
    </source>
</evidence>
<dbReference type="SUPFAM" id="SSF55120">
    <property type="entry name" value="Pseudouridine synthase"/>
    <property type="match status" value="1"/>
</dbReference>
<dbReference type="GO" id="GO:0140098">
    <property type="term" value="F:catalytic activity, acting on RNA"/>
    <property type="evidence" value="ECO:0007669"/>
    <property type="project" value="UniProtKB-ARBA"/>
</dbReference>
<reference evidence="6 7" key="1">
    <citation type="journal article" date="2010" name="Int. J. Syst. Evol. Microbiol.">
        <title>Bacillus horneckiae sp. nov., isolated from a spacecraft-assembly clean room.</title>
        <authorList>
            <person name="Vaishampayan P."/>
            <person name="Probst A."/>
            <person name="Krishnamurthi S."/>
            <person name="Ghosh S."/>
            <person name="Osman S."/>
            <person name="McDowall A."/>
            <person name="Ruckmani A."/>
            <person name="Mayilraj S."/>
            <person name="Venkateswaran K."/>
        </authorList>
    </citation>
    <scope>NUCLEOTIDE SEQUENCE [LARGE SCALE GENOMIC DNA]</scope>
    <source>
        <strain evidence="7">1PO1SC</strain>
    </source>
</reference>
<dbReference type="Pfam" id="PF00849">
    <property type="entry name" value="PseudoU_synth_2"/>
    <property type="match status" value="1"/>
</dbReference>
<keyword evidence="7" id="KW-1185">Reference proteome</keyword>
<feature type="domain" description="Pseudouridine synthase RsuA/RluA-like" evidence="5">
    <location>
        <begin position="94"/>
        <end position="246"/>
    </location>
</feature>
<comment type="function">
    <text evidence="4">Responsible for synthesis of pseudouridine from uracil.</text>
</comment>
<comment type="caution">
    <text evidence="6">The sequence shown here is derived from an EMBL/GenBank/DDBJ whole genome shotgun (WGS) entry which is preliminary data.</text>
</comment>
<evidence type="ECO:0000259" key="5">
    <source>
        <dbReference type="Pfam" id="PF00849"/>
    </source>
</evidence>